<dbReference type="Proteomes" id="UP000028602">
    <property type="component" value="Unassembled WGS sequence"/>
</dbReference>
<organism evidence="1 2">
    <name type="scientific">Tatumella ptyseos ATCC 33301</name>
    <dbReference type="NCBI Taxonomy" id="1005995"/>
    <lineage>
        <taxon>Bacteria</taxon>
        <taxon>Pseudomonadati</taxon>
        <taxon>Pseudomonadota</taxon>
        <taxon>Gammaproteobacteria</taxon>
        <taxon>Enterobacterales</taxon>
        <taxon>Erwiniaceae</taxon>
        <taxon>Tatumella</taxon>
    </lineage>
</organism>
<proteinExistence type="predicted"/>
<evidence type="ECO:0000313" key="1">
    <source>
        <dbReference type="EMBL" id="KFD17047.1"/>
    </source>
</evidence>
<name>A0A085J9A1_9GAMM</name>
<dbReference type="RefSeq" id="WP_025902789.1">
    <property type="nucleotide sequence ID" value="NZ_ATMJ01000065.1"/>
</dbReference>
<dbReference type="SUPFAM" id="SSF53448">
    <property type="entry name" value="Nucleotide-diphospho-sugar transferases"/>
    <property type="match status" value="1"/>
</dbReference>
<dbReference type="AlphaFoldDB" id="A0A085J9A1"/>
<keyword evidence="2" id="KW-1185">Reference proteome</keyword>
<comment type="caution">
    <text evidence="1">The sequence shown here is derived from an EMBL/GenBank/DDBJ whole genome shotgun (WGS) entry which is preliminary data.</text>
</comment>
<evidence type="ECO:0008006" key="3">
    <source>
        <dbReference type="Google" id="ProtNLM"/>
    </source>
</evidence>
<evidence type="ECO:0000313" key="2">
    <source>
        <dbReference type="Proteomes" id="UP000028602"/>
    </source>
</evidence>
<dbReference type="InterPro" id="IPR029044">
    <property type="entry name" value="Nucleotide-diphossugar_trans"/>
</dbReference>
<protein>
    <recommendedName>
        <fullName evidence="3">Glycosyltransferase</fullName>
    </recommendedName>
</protein>
<dbReference type="OrthoDB" id="6912764at2"/>
<sequence length="592" mass="68889">MKIIRYVHDRKLGARPLSRPYTLASLDMDNTENLTVISFSDCLDRPADETYIVNGCSRFFIADLQNVALVNVQNDSAFYAHMLWDITHQMPAGGKLYIREKIRCETLLERGYYREAFTESPESVSGFRVYQKNSPLAASRDKGLTQWSFCIPVGPEEPTFINACVERILQLDIAEKEIILCGTPHPDFRFFEQVKIVGQDIPAPPVHITRKKNLLVESARYPNLCILHDRVLLALNFYQAVQRFGDDYPMTGFQSFYFTDQYNLVPRKYSDFNTIEQDLTKELSITAVTQKDTSLISKLFYCYQHPARSQFGHDYLTGSLYICKKSVWQHSPQNEQLYWNDYEDIEQGIRCSYEGIPTIINPWSITQSMNARSVIHYYGYVAVKDYRGNKKMSRCRLEMLPFIPKKPLFRLSDEQARNFIYHFAKKYGASQEILLCISSSAMNGLGRFLLIKKVIKDIKVRLEETSEFLRDFSRWILCEDMAPNELVRVTRVMNSSASPATKKSMLLGCFILNNQLSHSWFFSPFYKNNDDWFIKKRRMICISNFISACYLKYLYRGAYFPMSVMEVARLLNDSTPYQCERGRNGTEGRRDH</sequence>
<gene>
    <name evidence="1" type="ORF">GTPT_3321</name>
</gene>
<dbReference type="eggNOG" id="ENOG5032R74">
    <property type="taxonomic scope" value="Bacteria"/>
</dbReference>
<accession>A0A085J9A1</accession>
<reference evidence="1 2" key="1">
    <citation type="submission" date="2014-05" db="EMBL/GenBank/DDBJ databases">
        <title>ATOL: Assembling a taxonomically balanced genome-scale reconstruction of the evolutionary history of the Enterobacteriaceae.</title>
        <authorList>
            <person name="Plunkett G.III."/>
            <person name="Neeno-Eckwall E.C."/>
            <person name="Glasner J.D."/>
            <person name="Perna N.T."/>
        </authorList>
    </citation>
    <scope>NUCLEOTIDE SEQUENCE [LARGE SCALE GENOMIC DNA]</scope>
    <source>
        <strain evidence="1 2">ATCC 33301</strain>
    </source>
</reference>
<dbReference type="EMBL" id="JMPR01000054">
    <property type="protein sequence ID" value="KFD17047.1"/>
    <property type="molecule type" value="Genomic_DNA"/>
</dbReference>